<accession>A0AAD7MPU3</accession>
<proteinExistence type="predicted"/>
<name>A0AAD7MPU3_9AGAR</name>
<evidence type="ECO:0000313" key="2">
    <source>
        <dbReference type="EMBL" id="KAJ7727489.1"/>
    </source>
</evidence>
<feature type="compositionally biased region" description="Low complexity" evidence="1">
    <location>
        <begin position="210"/>
        <end position="248"/>
    </location>
</feature>
<gene>
    <name evidence="2" type="ORF">B0H16DRAFT_1894448</name>
</gene>
<reference evidence="2" key="1">
    <citation type="submission" date="2023-03" db="EMBL/GenBank/DDBJ databases">
        <title>Massive genome expansion in bonnet fungi (Mycena s.s.) driven by repeated elements and novel gene families across ecological guilds.</title>
        <authorList>
            <consortium name="Lawrence Berkeley National Laboratory"/>
            <person name="Harder C.B."/>
            <person name="Miyauchi S."/>
            <person name="Viragh M."/>
            <person name="Kuo A."/>
            <person name="Thoen E."/>
            <person name="Andreopoulos B."/>
            <person name="Lu D."/>
            <person name="Skrede I."/>
            <person name="Drula E."/>
            <person name="Henrissat B."/>
            <person name="Morin E."/>
            <person name="Kohler A."/>
            <person name="Barry K."/>
            <person name="LaButti K."/>
            <person name="Morin E."/>
            <person name="Salamov A."/>
            <person name="Lipzen A."/>
            <person name="Mereny Z."/>
            <person name="Hegedus B."/>
            <person name="Baldrian P."/>
            <person name="Stursova M."/>
            <person name="Weitz H."/>
            <person name="Taylor A."/>
            <person name="Grigoriev I.V."/>
            <person name="Nagy L.G."/>
            <person name="Martin F."/>
            <person name="Kauserud H."/>
        </authorList>
    </citation>
    <scope>NUCLEOTIDE SEQUENCE</scope>
    <source>
        <strain evidence="2">CBHHK182m</strain>
    </source>
</reference>
<evidence type="ECO:0000313" key="3">
    <source>
        <dbReference type="Proteomes" id="UP001215598"/>
    </source>
</evidence>
<dbReference type="AlphaFoldDB" id="A0AAD7MPU3"/>
<comment type="caution">
    <text evidence="2">The sequence shown here is derived from an EMBL/GenBank/DDBJ whole genome shotgun (WGS) entry which is preliminary data.</text>
</comment>
<protein>
    <submittedName>
        <fullName evidence="2">Uncharacterized protein</fullName>
    </submittedName>
</protein>
<feature type="region of interest" description="Disordered" evidence="1">
    <location>
        <begin position="199"/>
        <end position="264"/>
    </location>
</feature>
<dbReference type="EMBL" id="JARKIB010000179">
    <property type="protein sequence ID" value="KAJ7727489.1"/>
    <property type="molecule type" value="Genomic_DNA"/>
</dbReference>
<feature type="region of interest" description="Disordered" evidence="1">
    <location>
        <begin position="116"/>
        <end position="139"/>
    </location>
</feature>
<sequence>MDTLPPLVQPLVIDGIKLVVLGGTVETARRVSSPAWNHFINYVRTRLPFRIPPIYHPITSFRSYTSAFPFRFANTRAVFPYHPFARRLARFFPYIFSPPFAFLLVHIPRTPSRATVTLPSRAATSHHHPNSLRPPSRAHSPRLPLPTCHIHPVSLLAHTLPPYSVPVLPFLCVPPSTSPSRAHTRAALPLSFPPLLSHTHPSFLPPPPSSSSSTLPSPSALSNFSIPHSNAPANSKSPAHAHASAASSWEDDPVLNELGGAGGEGEGEEGHYIVCVGIRSSGSTRVVDVGAETARVVVVRTAYRRSVVRVCLVELTPFPSFSPWLLLSSSGNGGDVRCCLRVLRDAANVRSHRGSGGGRLSAARGVRASAGSARVGRGARFVVRVRARSRYFSFLSPSSLPLPILPHRLILTLLPPLLLFLHPINTSFRAAP</sequence>
<keyword evidence="3" id="KW-1185">Reference proteome</keyword>
<organism evidence="2 3">
    <name type="scientific">Mycena metata</name>
    <dbReference type="NCBI Taxonomy" id="1033252"/>
    <lineage>
        <taxon>Eukaryota</taxon>
        <taxon>Fungi</taxon>
        <taxon>Dikarya</taxon>
        <taxon>Basidiomycota</taxon>
        <taxon>Agaricomycotina</taxon>
        <taxon>Agaricomycetes</taxon>
        <taxon>Agaricomycetidae</taxon>
        <taxon>Agaricales</taxon>
        <taxon>Marasmiineae</taxon>
        <taxon>Mycenaceae</taxon>
        <taxon>Mycena</taxon>
    </lineage>
</organism>
<evidence type="ECO:0000256" key="1">
    <source>
        <dbReference type="SAM" id="MobiDB-lite"/>
    </source>
</evidence>
<dbReference type="Proteomes" id="UP001215598">
    <property type="component" value="Unassembled WGS sequence"/>
</dbReference>